<dbReference type="Proteomes" id="UP000035065">
    <property type="component" value="Unassembled WGS sequence"/>
</dbReference>
<dbReference type="SUPFAM" id="SSF58014">
    <property type="entry name" value="Coiled-coil domain of nucleotide exchange factor GrpE"/>
    <property type="match status" value="1"/>
</dbReference>
<proteinExistence type="inferred from homology"/>
<dbReference type="Gene3D" id="2.30.22.10">
    <property type="entry name" value="Head domain of nucleotide exchange factor GrpE"/>
    <property type="match status" value="1"/>
</dbReference>
<gene>
    <name evidence="3" type="primary">grpE</name>
    <name evidence="7" type="ORF">SCNU_10576</name>
</gene>
<keyword evidence="3" id="KW-0963">Cytoplasm</keyword>
<dbReference type="OrthoDB" id="5191115at2"/>
<dbReference type="NCBIfam" id="NF010761">
    <property type="entry name" value="PRK14164.1"/>
    <property type="match status" value="1"/>
</dbReference>
<feature type="region of interest" description="Disordered" evidence="6">
    <location>
        <begin position="39"/>
        <end position="58"/>
    </location>
</feature>
<evidence type="ECO:0000256" key="4">
    <source>
        <dbReference type="RuleBase" id="RU000639"/>
    </source>
</evidence>
<dbReference type="InterPro" id="IPR013805">
    <property type="entry name" value="GrpE_CC"/>
</dbReference>
<dbReference type="InterPro" id="IPR000740">
    <property type="entry name" value="GrpE"/>
</dbReference>
<evidence type="ECO:0000256" key="1">
    <source>
        <dbReference type="ARBA" id="ARBA00009054"/>
    </source>
</evidence>
<dbReference type="HAMAP" id="MF_01151">
    <property type="entry name" value="GrpE"/>
    <property type="match status" value="1"/>
</dbReference>
<evidence type="ECO:0000256" key="5">
    <source>
        <dbReference type="RuleBase" id="RU004478"/>
    </source>
</evidence>
<feature type="region of interest" description="Disordered" evidence="6">
    <location>
        <begin position="1"/>
        <end position="33"/>
    </location>
</feature>
<dbReference type="eggNOG" id="COG0576">
    <property type="taxonomic scope" value="Bacteria"/>
</dbReference>
<comment type="subunit">
    <text evidence="3">Homodimer.</text>
</comment>
<dbReference type="GO" id="GO:0051082">
    <property type="term" value="F:unfolded protein binding"/>
    <property type="evidence" value="ECO:0007669"/>
    <property type="project" value="TreeGrafter"/>
</dbReference>
<dbReference type="CDD" id="cd00446">
    <property type="entry name" value="GrpE"/>
    <property type="match status" value="1"/>
</dbReference>
<keyword evidence="3 4" id="KW-0346">Stress response</keyword>
<comment type="subcellular location">
    <subcellularLocation>
        <location evidence="3">Cytoplasm</location>
    </subcellularLocation>
</comment>
<comment type="similarity">
    <text evidence="1 3 5">Belongs to the GrpE family.</text>
</comment>
<evidence type="ECO:0000256" key="6">
    <source>
        <dbReference type="SAM" id="MobiDB-lite"/>
    </source>
</evidence>
<dbReference type="Gene3D" id="3.90.20.20">
    <property type="match status" value="1"/>
</dbReference>
<dbReference type="PANTHER" id="PTHR21237:SF23">
    <property type="entry name" value="GRPE PROTEIN HOMOLOG, MITOCHONDRIAL"/>
    <property type="match status" value="1"/>
</dbReference>
<dbReference type="PANTHER" id="PTHR21237">
    <property type="entry name" value="GRPE PROTEIN"/>
    <property type="match status" value="1"/>
</dbReference>
<dbReference type="GO" id="GO:0042803">
    <property type="term" value="F:protein homodimerization activity"/>
    <property type="evidence" value="ECO:0007669"/>
    <property type="project" value="InterPro"/>
</dbReference>
<dbReference type="GO" id="GO:0005737">
    <property type="term" value="C:cytoplasm"/>
    <property type="evidence" value="ECO:0007669"/>
    <property type="project" value="UniProtKB-SubCell"/>
</dbReference>
<dbReference type="GO" id="GO:0006457">
    <property type="term" value="P:protein folding"/>
    <property type="evidence" value="ECO:0007669"/>
    <property type="project" value="InterPro"/>
</dbReference>
<evidence type="ECO:0000256" key="3">
    <source>
        <dbReference type="HAMAP-Rule" id="MF_01151"/>
    </source>
</evidence>
<evidence type="ECO:0000313" key="7">
    <source>
        <dbReference type="EMBL" id="EGD54969.1"/>
    </source>
</evidence>
<dbReference type="STRING" id="644548.SCNU_10576"/>
<dbReference type="EMBL" id="AEUD01000008">
    <property type="protein sequence ID" value="EGD54969.1"/>
    <property type="molecule type" value="Genomic_DNA"/>
</dbReference>
<dbReference type="RefSeq" id="WP_009679339.1">
    <property type="nucleotide sequence ID" value="NZ_AEUD01000008.1"/>
</dbReference>
<keyword evidence="8" id="KW-1185">Reference proteome</keyword>
<evidence type="ECO:0000256" key="2">
    <source>
        <dbReference type="ARBA" id="ARBA00023186"/>
    </source>
</evidence>
<organism evidence="7 8">
    <name type="scientific">Gordonia neofelifaecis NRRL B-59395</name>
    <dbReference type="NCBI Taxonomy" id="644548"/>
    <lineage>
        <taxon>Bacteria</taxon>
        <taxon>Bacillati</taxon>
        <taxon>Actinomycetota</taxon>
        <taxon>Actinomycetes</taxon>
        <taxon>Mycobacteriales</taxon>
        <taxon>Gordoniaceae</taxon>
        <taxon>Gordonia</taxon>
    </lineage>
</organism>
<sequence length="199" mass="21589">MTSENNADEPVTVTDNRRVDPETGEVRDGVGTDQAVAAAEDAAAQRAGDEAADAEVSGADAQVAELTEALQRERAQFANFRRRSAEEQLQAVDRGKQILLEKLLPILDDIDRARDHGDLEEGPLRAFADKLVDVLTGEKLAKFAEPGEEFDPELHEAIQNDGSGDTPVIGNVFRTGYRLGDKVIRHAMVTVTDPATPEQ</sequence>
<evidence type="ECO:0000313" key="8">
    <source>
        <dbReference type="Proteomes" id="UP000035065"/>
    </source>
</evidence>
<feature type="compositionally biased region" description="Basic and acidic residues" evidence="6">
    <location>
        <begin position="15"/>
        <end position="30"/>
    </location>
</feature>
<dbReference type="InterPro" id="IPR009012">
    <property type="entry name" value="GrpE_head"/>
</dbReference>
<comment type="caution">
    <text evidence="7">The sequence shown here is derived from an EMBL/GenBank/DDBJ whole genome shotgun (WGS) entry which is preliminary data.</text>
</comment>
<dbReference type="Pfam" id="PF01025">
    <property type="entry name" value="GrpE"/>
    <property type="match status" value="1"/>
</dbReference>
<dbReference type="PROSITE" id="PS01071">
    <property type="entry name" value="GRPE"/>
    <property type="match status" value="1"/>
</dbReference>
<dbReference type="AlphaFoldDB" id="F1YJN7"/>
<accession>F1YJN7</accession>
<dbReference type="GO" id="GO:0000774">
    <property type="term" value="F:adenyl-nucleotide exchange factor activity"/>
    <property type="evidence" value="ECO:0007669"/>
    <property type="project" value="InterPro"/>
</dbReference>
<keyword evidence="2 3" id="KW-0143">Chaperone</keyword>
<reference evidence="7 8" key="1">
    <citation type="journal article" date="2011" name="J. Bacteriol.">
        <title>Draft Genome Sequence of Gordonia neofelifaecis NRRL B-59395, a Cholesterol-Degrading Actinomycete.</title>
        <authorList>
            <person name="Ge F."/>
            <person name="Li W."/>
            <person name="Chen G."/>
            <person name="Liu Y."/>
            <person name="Zhang G."/>
            <person name="Yong B."/>
            <person name="Wang Q."/>
            <person name="Wang N."/>
            <person name="Huang Z."/>
            <person name="Li W."/>
            <person name="Wang J."/>
            <person name="Wu C."/>
            <person name="Xie Q."/>
            <person name="Liu G."/>
        </authorList>
    </citation>
    <scope>NUCLEOTIDE SEQUENCE [LARGE SCALE GENOMIC DNA]</scope>
    <source>
        <strain evidence="7 8">NRRL B-59395</strain>
    </source>
</reference>
<comment type="function">
    <text evidence="3 4">Participates actively in the response to hyperosmotic and heat shock by preventing the aggregation of stress-denatured proteins, in association with DnaK and GrpE. It is the nucleotide exchange factor for DnaK and may function as a thermosensor. Unfolded proteins bind initially to DnaJ; upon interaction with the DnaJ-bound protein, DnaK hydrolyzes its bound ATP, resulting in the formation of a stable complex. GrpE releases ADP from DnaK; ATP binding to DnaK triggers the release of the substrate protein, thus completing the reaction cycle. Several rounds of ATP-dependent interactions between DnaJ, DnaK and GrpE are required for fully efficient folding.</text>
</comment>
<dbReference type="PRINTS" id="PR00773">
    <property type="entry name" value="GRPEPROTEIN"/>
</dbReference>
<dbReference type="GO" id="GO:0051087">
    <property type="term" value="F:protein-folding chaperone binding"/>
    <property type="evidence" value="ECO:0007669"/>
    <property type="project" value="InterPro"/>
</dbReference>
<name>F1YJN7_9ACTN</name>
<dbReference type="SUPFAM" id="SSF51064">
    <property type="entry name" value="Head domain of nucleotide exchange factor GrpE"/>
    <property type="match status" value="1"/>
</dbReference>
<protein>
    <recommendedName>
        <fullName evidence="3 4">Protein GrpE</fullName>
    </recommendedName>
    <alternativeName>
        <fullName evidence="3">HSP-70 cofactor</fullName>
    </alternativeName>
</protein>